<sequence>MNPTTKSNISSKSSSLGSGPVLRSVSNSSTSTSMSKRTNNTYSNDDLMKAILDMQNSQSVQFQEFHVCLTSLKNEISELKNENMALCHESSELSARVAQLESKPAVTSDSVVSSKLLREISERNSADYNVIIYGLPESNSSSINQRISDDCAELSSALSPIQIDLPIDFKLVRLGNNKARKPRPIKIICKSKENAAQLISEFRQAVRSGSCIRDGLRIIRDKTSLERELLRTAHIELENRNKSGEPNLVISYVKGVPTVTKSHSKNGATGRD</sequence>
<dbReference type="AlphaFoldDB" id="A0A6G0Y354"/>
<organism evidence="2 3">
    <name type="scientific">Aphis craccivora</name>
    <name type="common">Cowpea aphid</name>
    <dbReference type="NCBI Taxonomy" id="307492"/>
    <lineage>
        <taxon>Eukaryota</taxon>
        <taxon>Metazoa</taxon>
        <taxon>Ecdysozoa</taxon>
        <taxon>Arthropoda</taxon>
        <taxon>Hexapoda</taxon>
        <taxon>Insecta</taxon>
        <taxon>Pterygota</taxon>
        <taxon>Neoptera</taxon>
        <taxon>Paraneoptera</taxon>
        <taxon>Hemiptera</taxon>
        <taxon>Sternorrhyncha</taxon>
        <taxon>Aphidomorpha</taxon>
        <taxon>Aphidoidea</taxon>
        <taxon>Aphididae</taxon>
        <taxon>Aphidini</taxon>
        <taxon>Aphis</taxon>
        <taxon>Aphis</taxon>
    </lineage>
</organism>
<dbReference type="OrthoDB" id="6606797at2759"/>
<feature type="compositionally biased region" description="Low complexity" evidence="1">
    <location>
        <begin position="1"/>
        <end position="41"/>
    </location>
</feature>
<comment type="caution">
    <text evidence="2">The sequence shown here is derived from an EMBL/GenBank/DDBJ whole genome shotgun (WGS) entry which is preliminary data.</text>
</comment>
<evidence type="ECO:0000313" key="2">
    <source>
        <dbReference type="EMBL" id="KAF0748236.1"/>
    </source>
</evidence>
<dbReference type="EMBL" id="VUJU01006558">
    <property type="protein sequence ID" value="KAF0748236.1"/>
    <property type="molecule type" value="Genomic_DNA"/>
</dbReference>
<keyword evidence="3" id="KW-1185">Reference proteome</keyword>
<protein>
    <submittedName>
        <fullName evidence="2">Uncharacterized protein</fullName>
    </submittedName>
</protein>
<accession>A0A6G0Y354</accession>
<reference evidence="2 3" key="1">
    <citation type="submission" date="2019-08" db="EMBL/GenBank/DDBJ databases">
        <title>Whole genome of Aphis craccivora.</title>
        <authorList>
            <person name="Voronova N.V."/>
            <person name="Shulinski R.S."/>
            <person name="Bandarenka Y.V."/>
            <person name="Zhorov D.G."/>
            <person name="Warner D."/>
        </authorList>
    </citation>
    <scope>NUCLEOTIDE SEQUENCE [LARGE SCALE GENOMIC DNA]</scope>
    <source>
        <strain evidence="2">180601</strain>
        <tissue evidence="2">Whole Body</tissue>
    </source>
</reference>
<proteinExistence type="predicted"/>
<dbReference type="Proteomes" id="UP000478052">
    <property type="component" value="Unassembled WGS sequence"/>
</dbReference>
<feature type="region of interest" description="Disordered" evidence="1">
    <location>
        <begin position="1"/>
        <end position="42"/>
    </location>
</feature>
<gene>
    <name evidence="2" type="ORF">FWK35_00018837</name>
</gene>
<name>A0A6G0Y354_APHCR</name>
<evidence type="ECO:0000256" key="1">
    <source>
        <dbReference type="SAM" id="MobiDB-lite"/>
    </source>
</evidence>
<evidence type="ECO:0000313" key="3">
    <source>
        <dbReference type="Proteomes" id="UP000478052"/>
    </source>
</evidence>